<evidence type="ECO:0000313" key="2">
    <source>
        <dbReference type="EMBL" id="KAG1551544.1"/>
    </source>
</evidence>
<evidence type="ECO:0000256" key="1">
    <source>
        <dbReference type="SAM" id="MobiDB-lite"/>
    </source>
</evidence>
<feature type="compositionally biased region" description="Basic and acidic residues" evidence="1">
    <location>
        <begin position="684"/>
        <end position="696"/>
    </location>
</feature>
<dbReference type="AlphaFoldDB" id="A0A9P7CG13"/>
<sequence length="696" mass="79673">MHGESASVDITSENIQSELRKIEEILGTYDSVDIMNFDETGLYYQQTPRRTISPESLGDLKKFSHSYFVYTGIIDKFKAHFRAQQYDCALCLYISKKLDNPNAYKMDQAQAMVFLANEWLKVKPETINGMLPDLPRNFDNKVTDVSQLNLEADENEMIVCYTTSTTNNEEMAEGKIKETEKNDNTEKDEQHVDIVECKKRSRKAYEIILMYEAPLDDLDRKLHRRIRMRLAGLNKSKEQTDPKYKEAITSAVAEISAANVIMSINTISQQLTPVIVNCYDDSSFFIYKAKKSKVNWENIFCLIQDKNLGLYNENNIPNLYGSSSSRSVISRSINEESPGSSSESCSTMMKQALLESEDKIAILELYKNLGSLKMWKLSSGAIVEKKMEQFALACTFEHPCHSLILDGGDQCWEAVFTKEDLKEIKTFKLKPLPVLPKDLKDYFNSILSMSSSSQNDLDSLFKKVKSADFHPQKDSILEWAQSTVLNTIKLFMSNYFPLNDQSKADILRRIWLFLAPRKLMGRSVDMVYKLQPNEYGCMEYGRFESNSPKELSDRMFKIPIVMKDMFNSIAKIAPSLVNEFIISSLMIMETKISLIIMDSPMGHVCHISRLKPQYFPVCSVDFMNLLVSVMKLVYTARLSMENTFSLVAKTKCTLEYDLGDDVPVSPTFRKNLKRKRDIAEEDVDKNATEEDDTNKA</sequence>
<gene>
    <name evidence="2" type="ORF">G6F51_001782</name>
</gene>
<name>A0A9P7CG13_RHIOR</name>
<accession>A0A9P7CG13</accession>
<protein>
    <submittedName>
        <fullName evidence="2">Uncharacterized protein</fullName>
    </submittedName>
</protein>
<dbReference type="EMBL" id="JAANIT010000141">
    <property type="protein sequence ID" value="KAG1551544.1"/>
    <property type="molecule type" value="Genomic_DNA"/>
</dbReference>
<dbReference type="OrthoDB" id="2269854at2759"/>
<proteinExistence type="predicted"/>
<organism evidence="2 3">
    <name type="scientific">Rhizopus oryzae</name>
    <name type="common">Mucormycosis agent</name>
    <name type="synonym">Rhizopus arrhizus var. delemar</name>
    <dbReference type="NCBI Taxonomy" id="64495"/>
    <lineage>
        <taxon>Eukaryota</taxon>
        <taxon>Fungi</taxon>
        <taxon>Fungi incertae sedis</taxon>
        <taxon>Mucoromycota</taxon>
        <taxon>Mucoromycotina</taxon>
        <taxon>Mucoromycetes</taxon>
        <taxon>Mucorales</taxon>
        <taxon>Mucorineae</taxon>
        <taxon>Rhizopodaceae</taxon>
        <taxon>Rhizopus</taxon>
    </lineage>
</organism>
<feature type="region of interest" description="Disordered" evidence="1">
    <location>
        <begin position="674"/>
        <end position="696"/>
    </location>
</feature>
<dbReference type="Proteomes" id="UP000717996">
    <property type="component" value="Unassembled WGS sequence"/>
</dbReference>
<reference evidence="2" key="1">
    <citation type="journal article" date="2020" name="Microb. Genom.">
        <title>Genetic diversity of clinical and environmental Mucorales isolates obtained from an investigation of mucormycosis cases among solid organ transplant recipients.</title>
        <authorList>
            <person name="Nguyen M.H."/>
            <person name="Kaul D."/>
            <person name="Muto C."/>
            <person name="Cheng S.J."/>
            <person name="Richter R.A."/>
            <person name="Bruno V.M."/>
            <person name="Liu G."/>
            <person name="Beyhan S."/>
            <person name="Sundermann A.J."/>
            <person name="Mounaud S."/>
            <person name="Pasculle A.W."/>
            <person name="Nierman W.C."/>
            <person name="Driscoll E."/>
            <person name="Cumbie R."/>
            <person name="Clancy C.J."/>
            <person name="Dupont C.L."/>
        </authorList>
    </citation>
    <scope>NUCLEOTIDE SEQUENCE</scope>
    <source>
        <strain evidence="2">GL16</strain>
    </source>
</reference>
<evidence type="ECO:0000313" key="3">
    <source>
        <dbReference type="Proteomes" id="UP000717996"/>
    </source>
</evidence>
<comment type="caution">
    <text evidence="2">The sequence shown here is derived from an EMBL/GenBank/DDBJ whole genome shotgun (WGS) entry which is preliminary data.</text>
</comment>